<name>A0AAN9JXM4_CANGL</name>
<proteinExistence type="predicted"/>
<gene>
    <name evidence="1" type="ORF">VNO77_43724</name>
</gene>
<reference evidence="1 2" key="1">
    <citation type="submission" date="2024-01" db="EMBL/GenBank/DDBJ databases">
        <title>The genomes of 5 underutilized Papilionoideae crops provide insights into root nodulation and disease resistanc.</title>
        <authorList>
            <person name="Jiang F."/>
        </authorList>
    </citation>
    <scope>NUCLEOTIDE SEQUENCE [LARGE SCALE GENOMIC DNA]</scope>
    <source>
        <strain evidence="1">LVBAO_FW01</strain>
        <tissue evidence="1">Leaves</tissue>
    </source>
</reference>
<dbReference type="EMBL" id="JAYMYQ010000011">
    <property type="protein sequence ID" value="KAK7305812.1"/>
    <property type="molecule type" value="Genomic_DNA"/>
</dbReference>
<organism evidence="1 2">
    <name type="scientific">Canavalia gladiata</name>
    <name type="common">Sword bean</name>
    <name type="synonym">Dolichos gladiatus</name>
    <dbReference type="NCBI Taxonomy" id="3824"/>
    <lineage>
        <taxon>Eukaryota</taxon>
        <taxon>Viridiplantae</taxon>
        <taxon>Streptophyta</taxon>
        <taxon>Embryophyta</taxon>
        <taxon>Tracheophyta</taxon>
        <taxon>Spermatophyta</taxon>
        <taxon>Magnoliopsida</taxon>
        <taxon>eudicotyledons</taxon>
        <taxon>Gunneridae</taxon>
        <taxon>Pentapetalae</taxon>
        <taxon>rosids</taxon>
        <taxon>fabids</taxon>
        <taxon>Fabales</taxon>
        <taxon>Fabaceae</taxon>
        <taxon>Papilionoideae</taxon>
        <taxon>50 kb inversion clade</taxon>
        <taxon>NPAAA clade</taxon>
        <taxon>indigoferoid/millettioid clade</taxon>
        <taxon>Phaseoleae</taxon>
        <taxon>Canavalia</taxon>
    </lineage>
</organism>
<evidence type="ECO:0000313" key="2">
    <source>
        <dbReference type="Proteomes" id="UP001367508"/>
    </source>
</evidence>
<evidence type="ECO:0000313" key="1">
    <source>
        <dbReference type="EMBL" id="KAK7305812.1"/>
    </source>
</evidence>
<dbReference type="AlphaFoldDB" id="A0AAN9JXM4"/>
<comment type="caution">
    <text evidence="1">The sequence shown here is derived from an EMBL/GenBank/DDBJ whole genome shotgun (WGS) entry which is preliminary data.</text>
</comment>
<keyword evidence="2" id="KW-1185">Reference proteome</keyword>
<protein>
    <submittedName>
        <fullName evidence="1">Uncharacterized protein</fullName>
    </submittedName>
</protein>
<dbReference type="Proteomes" id="UP001367508">
    <property type="component" value="Unassembled WGS sequence"/>
</dbReference>
<sequence>MGTSHEVLLLMDREVISPPMKLIHVARMGWLMLPRPTSARGCSNVPCRGHATLTGSQNLASFRIPEWHIITSGGFVPLAHGLLPCFLQIEYCYANNPEIALRSCRDGQSLGDTQGNTVGPELHPSALDPRFIQCLQQSSDSSILGRVTKTLQRKSCVESERTCSVRQCGHMALWVLSS</sequence>
<accession>A0AAN9JXM4</accession>